<evidence type="ECO:0000313" key="2">
    <source>
        <dbReference type="EMBL" id="CEJ92637.1"/>
    </source>
</evidence>
<proteinExistence type="predicted"/>
<dbReference type="HOGENOM" id="CLU_726007_0_0_1"/>
<reference evidence="2 3" key="1">
    <citation type="journal article" date="2015" name="Genome Announc.">
        <title>Draft Genome Sequence and Gene Annotation of the Entomopathogenic Fungus Verticillium hemipterigenum.</title>
        <authorList>
            <person name="Horn F."/>
            <person name="Habel A."/>
            <person name="Scharf D.H."/>
            <person name="Dworschak J."/>
            <person name="Brakhage A.A."/>
            <person name="Guthke R."/>
            <person name="Hertweck C."/>
            <person name="Linde J."/>
        </authorList>
    </citation>
    <scope>NUCLEOTIDE SEQUENCE [LARGE SCALE GENOMIC DNA]</scope>
</reference>
<feature type="compositionally biased region" description="Polar residues" evidence="1">
    <location>
        <begin position="1"/>
        <end position="10"/>
    </location>
</feature>
<organism evidence="2 3">
    <name type="scientific">[Torrubiella] hemipterigena</name>
    <dbReference type="NCBI Taxonomy" id="1531966"/>
    <lineage>
        <taxon>Eukaryota</taxon>
        <taxon>Fungi</taxon>
        <taxon>Dikarya</taxon>
        <taxon>Ascomycota</taxon>
        <taxon>Pezizomycotina</taxon>
        <taxon>Sordariomycetes</taxon>
        <taxon>Hypocreomycetidae</taxon>
        <taxon>Hypocreales</taxon>
        <taxon>Clavicipitaceae</taxon>
        <taxon>Clavicipitaceae incertae sedis</taxon>
        <taxon>'Torrubiella' clade</taxon>
    </lineage>
</organism>
<feature type="region of interest" description="Disordered" evidence="1">
    <location>
        <begin position="1"/>
        <end position="121"/>
    </location>
</feature>
<name>A0A0A1TPG1_9HYPO</name>
<accession>A0A0A1TPG1</accession>
<feature type="compositionally biased region" description="Polar residues" evidence="1">
    <location>
        <begin position="63"/>
        <end position="74"/>
    </location>
</feature>
<protein>
    <submittedName>
        <fullName evidence="2">Uncharacterized protein</fullName>
    </submittedName>
</protein>
<dbReference type="AlphaFoldDB" id="A0A0A1TPG1"/>
<evidence type="ECO:0000313" key="3">
    <source>
        <dbReference type="Proteomes" id="UP000039046"/>
    </source>
</evidence>
<evidence type="ECO:0000256" key="1">
    <source>
        <dbReference type="SAM" id="MobiDB-lite"/>
    </source>
</evidence>
<gene>
    <name evidence="2" type="ORF">VHEMI08275</name>
</gene>
<dbReference type="EMBL" id="CDHN01000005">
    <property type="protein sequence ID" value="CEJ92637.1"/>
    <property type="molecule type" value="Genomic_DNA"/>
</dbReference>
<feature type="compositionally biased region" description="Polar residues" evidence="1">
    <location>
        <begin position="186"/>
        <end position="196"/>
    </location>
</feature>
<feature type="region of interest" description="Disordered" evidence="1">
    <location>
        <begin position="169"/>
        <end position="196"/>
    </location>
</feature>
<feature type="compositionally biased region" description="Polar residues" evidence="1">
    <location>
        <begin position="97"/>
        <end position="110"/>
    </location>
</feature>
<sequence length="381" mass="41251">MCTFSTNVPKQNARFPGSQPNRINGEHKRLDNFIVVDPSTYLNNDEGRRQHRASVSTDDDETSPSSGVSNTLATSAEMPQDGSMSADRTDKPLRQNLGRSPSPHSDSGSGNEAMGDLGSPTMIGTNVTWDWDVLLSGSKDGEFGSLPAHADVSGNTPGQFLWSSDWHNPAEDYVGPPEAPSIAHTRPSSKSVSGTLLPQLSDSSGTLNIAQGAATAASCECLERVTSSVFEINNVLAGLGRPRRAGASKGGCLTLGRFLTIYGDRVAAIEQQIASCSTCLRQPEMAQLLIVNLEQLAQMQEHQHTRLTEDNMLISGEQISIGSCDIDGPERLMIIKQLLVGRKMRFTKLVTSIHEKLTAASLKNCYKRLEILLEQLDRSRD</sequence>
<keyword evidence="3" id="KW-1185">Reference proteome</keyword>
<dbReference type="Proteomes" id="UP000039046">
    <property type="component" value="Unassembled WGS sequence"/>
</dbReference>
<dbReference type="OrthoDB" id="4678449at2759"/>